<name>A0A0E9QK24_ANGAN</name>
<proteinExistence type="predicted"/>
<evidence type="ECO:0000313" key="1">
    <source>
        <dbReference type="EMBL" id="JAH16842.1"/>
    </source>
</evidence>
<dbReference type="EMBL" id="GBXM01091735">
    <property type="protein sequence ID" value="JAH16842.1"/>
    <property type="molecule type" value="Transcribed_RNA"/>
</dbReference>
<accession>A0A0E9QK24</accession>
<reference evidence="1" key="1">
    <citation type="submission" date="2014-11" db="EMBL/GenBank/DDBJ databases">
        <authorList>
            <person name="Amaro Gonzalez C."/>
        </authorList>
    </citation>
    <scope>NUCLEOTIDE SEQUENCE</scope>
</reference>
<sequence>MRENKLSTPVSGAVKTVAIYVAVQLETTLGKQKNCKMTRQHKSALLNLGAVHVGNCMTIRALSEVSEEMRA</sequence>
<reference evidence="1" key="2">
    <citation type="journal article" date="2015" name="Fish Shellfish Immunol.">
        <title>Early steps in the European eel (Anguilla anguilla)-Vibrio vulnificus interaction in the gills: Role of the RtxA13 toxin.</title>
        <authorList>
            <person name="Callol A."/>
            <person name="Pajuelo D."/>
            <person name="Ebbesson L."/>
            <person name="Teles M."/>
            <person name="MacKenzie S."/>
            <person name="Amaro C."/>
        </authorList>
    </citation>
    <scope>NUCLEOTIDE SEQUENCE</scope>
</reference>
<protein>
    <submittedName>
        <fullName evidence="1">Uncharacterized protein</fullName>
    </submittedName>
</protein>
<dbReference type="AlphaFoldDB" id="A0A0E9QK24"/>
<organism evidence="1">
    <name type="scientific">Anguilla anguilla</name>
    <name type="common">European freshwater eel</name>
    <name type="synonym">Muraena anguilla</name>
    <dbReference type="NCBI Taxonomy" id="7936"/>
    <lineage>
        <taxon>Eukaryota</taxon>
        <taxon>Metazoa</taxon>
        <taxon>Chordata</taxon>
        <taxon>Craniata</taxon>
        <taxon>Vertebrata</taxon>
        <taxon>Euteleostomi</taxon>
        <taxon>Actinopterygii</taxon>
        <taxon>Neopterygii</taxon>
        <taxon>Teleostei</taxon>
        <taxon>Anguilliformes</taxon>
        <taxon>Anguillidae</taxon>
        <taxon>Anguilla</taxon>
    </lineage>
</organism>